<dbReference type="InterPro" id="IPR044888">
    <property type="entry name" value="Mediatior_Med7_sf"/>
</dbReference>
<comment type="similarity">
    <text evidence="2 10">Belongs to the Mediator complex subunit 7 family.</text>
</comment>
<keyword evidence="7 10" id="KW-0804">Transcription</keyword>
<dbReference type="PANTHER" id="PTHR21428:SF11">
    <property type="entry name" value="MEDIATOR OF RNA POLYMERASE II TRANSCRIPTION SUBUNIT 7"/>
    <property type="match status" value="1"/>
</dbReference>
<dbReference type="EMBL" id="LFMY01000004">
    <property type="protein sequence ID" value="OKL60873.1"/>
    <property type="molecule type" value="Genomic_DNA"/>
</dbReference>
<evidence type="ECO:0000256" key="3">
    <source>
        <dbReference type="ARBA" id="ARBA00011837"/>
    </source>
</evidence>
<evidence type="ECO:0000313" key="13">
    <source>
        <dbReference type="EMBL" id="OKL60873.1"/>
    </source>
</evidence>
<evidence type="ECO:0000256" key="11">
    <source>
        <dbReference type="SAM" id="Coils"/>
    </source>
</evidence>
<protein>
    <recommendedName>
        <fullName evidence="4 10">Mediator of RNA polymerase II transcription subunit 7</fullName>
    </recommendedName>
</protein>
<evidence type="ECO:0000256" key="6">
    <source>
        <dbReference type="ARBA" id="ARBA00023159"/>
    </source>
</evidence>
<keyword evidence="14" id="KW-1185">Reference proteome</keyword>
<dbReference type="SUPFAM" id="SSF140718">
    <property type="entry name" value="Mediator hinge subcomplex-like"/>
    <property type="match status" value="1"/>
</dbReference>
<comment type="subunit">
    <text evidence="3 10">Component of the Mediator complex.</text>
</comment>
<dbReference type="Gene3D" id="6.10.140.200">
    <property type="match status" value="1"/>
</dbReference>
<dbReference type="Pfam" id="PF05983">
    <property type="entry name" value="Med7"/>
    <property type="match status" value="1"/>
</dbReference>
<gene>
    <name evidence="13" type="ORF">UA08_03732</name>
</gene>
<sequence>MADGQRALTAAFPPPPPFWKHFTPDNIDKLDKIKKESSQQSEQGDIFEKKWLPSELRALDVPPELRYLIPPEAPIEGSYSVFGELQNLSTNLPSLKEQGIEQLYPDPPTSDATKDDQNGGQPLNHAYYLLKISKSLLLNFLEFVGVLSIAPEEFEAKLEDLRNLFINAHHLLNLYRPHQARESLILMMEEQLESTRNQIQEMDDVKNRVERLLEQLTAEGLDAQQSISLESSDEAKSVEFDSKTVEEARQLWDLLKDEQE</sequence>
<comment type="subcellular location">
    <subcellularLocation>
        <location evidence="1 10">Nucleus</location>
    </subcellularLocation>
</comment>
<proteinExistence type="inferred from homology"/>
<dbReference type="STRING" id="1441469.A0A225AN44"/>
<keyword evidence="5 10" id="KW-0805">Transcription regulation</keyword>
<dbReference type="InterPro" id="IPR009244">
    <property type="entry name" value="Mediatior_Med7"/>
</dbReference>
<evidence type="ECO:0000256" key="2">
    <source>
        <dbReference type="ARBA" id="ARBA00009994"/>
    </source>
</evidence>
<evidence type="ECO:0000256" key="7">
    <source>
        <dbReference type="ARBA" id="ARBA00023163"/>
    </source>
</evidence>
<organism evidence="13 14">
    <name type="scientific">Talaromyces atroroseus</name>
    <dbReference type="NCBI Taxonomy" id="1441469"/>
    <lineage>
        <taxon>Eukaryota</taxon>
        <taxon>Fungi</taxon>
        <taxon>Dikarya</taxon>
        <taxon>Ascomycota</taxon>
        <taxon>Pezizomycotina</taxon>
        <taxon>Eurotiomycetes</taxon>
        <taxon>Eurotiomycetidae</taxon>
        <taxon>Eurotiales</taxon>
        <taxon>Trichocomaceae</taxon>
        <taxon>Talaromyces</taxon>
        <taxon>Talaromyces sect. Trachyspermi</taxon>
    </lineage>
</organism>
<dbReference type="InterPro" id="IPR037212">
    <property type="entry name" value="Med7/Med21-like"/>
</dbReference>
<dbReference type="GeneID" id="31003487"/>
<evidence type="ECO:0000313" key="14">
    <source>
        <dbReference type="Proteomes" id="UP000214365"/>
    </source>
</evidence>
<comment type="function">
    <text evidence="9">Component of the Mediator complex, a coactivator involved in the regulated transcription of nearly all RNA polymerase II-dependent genes. Mediator functions as a bridge to convey information from gene-specific regulatory proteins to the basal RNA polymerase II transcription machinery. Mediator is recruited to promoters by direct interactions with regulatory proteins and serves as a scaffold for the assembly of a functional preinitiation complex with RNA polymerase II and the general transcription factors.</text>
</comment>
<evidence type="ECO:0000256" key="4">
    <source>
        <dbReference type="ARBA" id="ARBA00020631"/>
    </source>
</evidence>
<evidence type="ECO:0000256" key="8">
    <source>
        <dbReference type="ARBA" id="ARBA00023242"/>
    </source>
</evidence>
<evidence type="ECO:0000256" key="10">
    <source>
        <dbReference type="RuleBase" id="RU364060"/>
    </source>
</evidence>
<name>A0A225AN44_TALAT</name>
<evidence type="ECO:0000256" key="12">
    <source>
        <dbReference type="SAM" id="MobiDB-lite"/>
    </source>
</evidence>
<dbReference type="Gene3D" id="6.10.140.1520">
    <property type="match status" value="1"/>
</dbReference>
<dbReference type="OrthoDB" id="10253553at2759"/>
<evidence type="ECO:0000256" key="5">
    <source>
        <dbReference type="ARBA" id="ARBA00023015"/>
    </source>
</evidence>
<dbReference type="GO" id="GO:0016592">
    <property type="term" value="C:mediator complex"/>
    <property type="evidence" value="ECO:0007669"/>
    <property type="project" value="InterPro"/>
</dbReference>
<accession>A0A225AN44</accession>
<dbReference type="GO" id="GO:0003712">
    <property type="term" value="F:transcription coregulator activity"/>
    <property type="evidence" value="ECO:0007669"/>
    <property type="project" value="InterPro"/>
</dbReference>
<feature type="coiled-coil region" evidence="11">
    <location>
        <begin position="185"/>
        <end position="219"/>
    </location>
</feature>
<keyword evidence="11" id="KW-0175">Coiled coil</keyword>
<dbReference type="GO" id="GO:0006357">
    <property type="term" value="P:regulation of transcription by RNA polymerase II"/>
    <property type="evidence" value="ECO:0007669"/>
    <property type="project" value="InterPro"/>
</dbReference>
<dbReference type="AlphaFoldDB" id="A0A225AN44"/>
<dbReference type="Proteomes" id="UP000214365">
    <property type="component" value="Unassembled WGS sequence"/>
</dbReference>
<feature type="region of interest" description="Disordered" evidence="12">
    <location>
        <begin position="1"/>
        <end position="25"/>
    </location>
</feature>
<dbReference type="RefSeq" id="XP_020120994.1">
    <property type="nucleotide sequence ID" value="XM_020266064.1"/>
</dbReference>
<dbReference type="GO" id="GO:0070847">
    <property type="term" value="C:core mediator complex"/>
    <property type="evidence" value="ECO:0007669"/>
    <property type="project" value="TreeGrafter"/>
</dbReference>
<evidence type="ECO:0000256" key="1">
    <source>
        <dbReference type="ARBA" id="ARBA00004123"/>
    </source>
</evidence>
<comment type="caution">
    <text evidence="13">The sequence shown here is derived from an EMBL/GenBank/DDBJ whole genome shotgun (WGS) entry which is preliminary data.</text>
</comment>
<dbReference type="PANTHER" id="PTHR21428">
    <property type="entry name" value="MEDIATOR OF RNA POLYMERASE II TRANSCRIPTION SUBUNIT 7"/>
    <property type="match status" value="1"/>
</dbReference>
<evidence type="ECO:0000256" key="9">
    <source>
        <dbReference type="ARBA" id="ARBA00025687"/>
    </source>
</evidence>
<reference evidence="13 14" key="1">
    <citation type="submission" date="2015-06" db="EMBL/GenBank/DDBJ databases">
        <title>Talaromyces atroroseus IBT 11181 draft genome.</title>
        <authorList>
            <person name="Rasmussen K.B."/>
            <person name="Rasmussen S."/>
            <person name="Petersen B."/>
            <person name="Sicheritz-Ponten T."/>
            <person name="Mortensen U.H."/>
            <person name="Thrane U."/>
        </authorList>
    </citation>
    <scope>NUCLEOTIDE SEQUENCE [LARGE SCALE GENOMIC DNA]</scope>
    <source>
        <strain evidence="13 14">IBT 11181</strain>
    </source>
</reference>
<keyword evidence="6 10" id="KW-0010">Activator</keyword>
<keyword evidence="8 10" id="KW-0539">Nucleus</keyword>